<dbReference type="EMBL" id="ML145094">
    <property type="protein sequence ID" value="TBU62377.1"/>
    <property type="molecule type" value="Genomic_DNA"/>
</dbReference>
<reference evidence="3 4" key="1">
    <citation type="submission" date="2019-01" db="EMBL/GenBank/DDBJ databases">
        <title>Draft genome sequences of three monokaryotic isolates of the white-rot basidiomycete fungus Dichomitus squalens.</title>
        <authorList>
            <consortium name="DOE Joint Genome Institute"/>
            <person name="Lopez S.C."/>
            <person name="Andreopoulos B."/>
            <person name="Pangilinan J."/>
            <person name="Lipzen A."/>
            <person name="Riley R."/>
            <person name="Ahrendt S."/>
            <person name="Ng V."/>
            <person name="Barry K."/>
            <person name="Daum C."/>
            <person name="Grigoriev I.V."/>
            <person name="Hilden K.S."/>
            <person name="Makela M.R."/>
            <person name="de Vries R.P."/>
        </authorList>
    </citation>
    <scope>NUCLEOTIDE SEQUENCE [LARGE SCALE GENOMIC DNA]</scope>
    <source>
        <strain evidence="3 4">CBS 464.89</strain>
    </source>
</reference>
<dbReference type="InterPro" id="IPR045340">
    <property type="entry name" value="DUF6533"/>
</dbReference>
<evidence type="ECO:0000256" key="1">
    <source>
        <dbReference type="SAM" id="Phobius"/>
    </source>
</evidence>
<name>A0A4Q9Q4V0_9APHY</name>
<protein>
    <recommendedName>
        <fullName evidence="2">DUF6533 domain-containing protein</fullName>
    </recommendedName>
</protein>
<keyword evidence="1" id="KW-1133">Transmembrane helix</keyword>
<proteinExistence type="predicted"/>
<dbReference type="Pfam" id="PF20151">
    <property type="entry name" value="DUF6533"/>
    <property type="match status" value="1"/>
</dbReference>
<evidence type="ECO:0000259" key="2">
    <source>
        <dbReference type="Pfam" id="PF20151"/>
    </source>
</evidence>
<accession>A0A4Q9Q4V0</accession>
<organism evidence="3 4">
    <name type="scientific">Dichomitus squalens</name>
    <dbReference type="NCBI Taxonomy" id="114155"/>
    <lineage>
        <taxon>Eukaryota</taxon>
        <taxon>Fungi</taxon>
        <taxon>Dikarya</taxon>
        <taxon>Basidiomycota</taxon>
        <taxon>Agaricomycotina</taxon>
        <taxon>Agaricomycetes</taxon>
        <taxon>Polyporales</taxon>
        <taxon>Polyporaceae</taxon>
        <taxon>Dichomitus</taxon>
    </lineage>
</organism>
<keyword evidence="1" id="KW-0472">Membrane</keyword>
<evidence type="ECO:0000313" key="3">
    <source>
        <dbReference type="EMBL" id="TBU62377.1"/>
    </source>
</evidence>
<dbReference type="AlphaFoldDB" id="A0A4Q9Q4V0"/>
<gene>
    <name evidence="3" type="ORF">BD310DRAFT_811152</name>
</gene>
<keyword evidence="4" id="KW-1185">Reference proteome</keyword>
<dbReference type="Proteomes" id="UP000292082">
    <property type="component" value="Unassembled WGS sequence"/>
</dbReference>
<sequence length="168" mass="19950">ALISYDYILTVQRESRYFWKRRVNAASLLFFINRYLALFYYVGLVYYRCLSLPYPYYLDYATRYLEYLPWAVFSALRVYVFSHKNWPLSAFVFFWSVLPFPLDYYVRPSHAVSDRTIVIRGGQIISDAIVIGVTWKATYHARTERSMSSLTRVMFSDGTRTLSLQYPV</sequence>
<feature type="transmembrane region" description="Helical" evidence="1">
    <location>
        <begin position="86"/>
        <end position="106"/>
    </location>
</feature>
<keyword evidence="1" id="KW-0812">Transmembrane</keyword>
<feature type="non-terminal residue" evidence="3">
    <location>
        <position position="1"/>
    </location>
</feature>
<evidence type="ECO:0000313" key="4">
    <source>
        <dbReference type="Proteomes" id="UP000292082"/>
    </source>
</evidence>
<feature type="domain" description="DUF6533" evidence="2">
    <location>
        <begin position="1"/>
        <end position="39"/>
    </location>
</feature>
<feature type="transmembrane region" description="Helical" evidence="1">
    <location>
        <begin position="23"/>
        <end position="47"/>
    </location>
</feature>